<feature type="chain" id="PRO_5043558620" description="RdlA protein" evidence="2">
    <location>
        <begin position="20"/>
        <end position="158"/>
    </location>
</feature>
<dbReference type="EMBL" id="CP108318">
    <property type="protein sequence ID" value="WTW63691.1"/>
    <property type="molecule type" value="Genomic_DNA"/>
</dbReference>
<reference evidence="3" key="1">
    <citation type="submission" date="2022-10" db="EMBL/GenBank/DDBJ databases">
        <title>The complete genomes of actinobacterial strains from the NBC collection.</title>
        <authorList>
            <person name="Joergensen T.S."/>
            <person name="Alvarez Arevalo M."/>
            <person name="Sterndorff E.B."/>
            <person name="Faurdal D."/>
            <person name="Vuksanovic O."/>
            <person name="Mourched A.-S."/>
            <person name="Charusanti P."/>
            <person name="Shaw S."/>
            <person name="Blin K."/>
            <person name="Weber T."/>
        </authorList>
    </citation>
    <scope>NUCLEOTIDE SEQUENCE</scope>
    <source>
        <strain evidence="3">NBC_00003</strain>
    </source>
</reference>
<evidence type="ECO:0000313" key="3">
    <source>
        <dbReference type="EMBL" id="WTW63691.1"/>
    </source>
</evidence>
<evidence type="ECO:0000256" key="1">
    <source>
        <dbReference type="SAM" id="MobiDB-lite"/>
    </source>
</evidence>
<gene>
    <name evidence="3" type="ORF">OG549_25285</name>
</gene>
<evidence type="ECO:0008006" key="4">
    <source>
        <dbReference type="Google" id="ProtNLM"/>
    </source>
</evidence>
<proteinExistence type="predicted"/>
<evidence type="ECO:0000256" key="2">
    <source>
        <dbReference type="SAM" id="SignalP"/>
    </source>
</evidence>
<name>A0AAU2V9K0_9ACTN</name>
<feature type="signal peptide" evidence="2">
    <location>
        <begin position="1"/>
        <end position="19"/>
    </location>
</feature>
<protein>
    <recommendedName>
        <fullName evidence="4">RdlA protein</fullName>
    </recommendedName>
</protein>
<accession>A0AAU2V9K0</accession>
<feature type="compositionally biased region" description="Polar residues" evidence="1">
    <location>
        <begin position="70"/>
        <end position="97"/>
    </location>
</feature>
<dbReference type="AlphaFoldDB" id="A0AAU2V9K0"/>
<feature type="region of interest" description="Disordered" evidence="1">
    <location>
        <begin position="38"/>
        <end position="117"/>
    </location>
</feature>
<keyword evidence="2" id="KW-0732">Signal</keyword>
<sequence>MRKFHKAALVFAAAGGLSAIGVGSSAAVAPAGYNGAAPPPIGQPDAHAVSSTSSQATAQSSGSPAPQRMSLPQPSDVSPQVNPQLNPLISPQISPQTAPVAPSGPVDQNNLFRPSQECSPQNLLNANLPVAVLAGAETKGVSCGQANSQANSLAHAHH</sequence>
<feature type="compositionally biased region" description="Polar residues" evidence="1">
    <location>
        <begin position="106"/>
        <end position="117"/>
    </location>
</feature>
<feature type="compositionally biased region" description="Low complexity" evidence="1">
    <location>
        <begin position="50"/>
        <end position="67"/>
    </location>
</feature>
<organism evidence="3">
    <name type="scientific">Streptomyces sp. NBC_00003</name>
    <dbReference type="NCBI Taxonomy" id="2903608"/>
    <lineage>
        <taxon>Bacteria</taxon>
        <taxon>Bacillati</taxon>
        <taxon>Actinomycetota</taxon>
        <taxon>Actinomycetes</taxon>
        <taxon>Kitasatosporales</taxon>
        <taxon>Streptomycetaceae</taxon>
        <taxon>Streptomyces</taxon>
    </lineage>
</organism>